<feature type="compositionally biased region" description="Basic and acidic residues" evidence="1">
    <location>
        <begin position="725"/>
        <end position="744"/>
    </location>
</feature>
<sequence>MHAFISDSNPRLPPIANKIILAKPQLALHSSVNARLPPAHKPSQTRGRPITKKPTTTSRTTVTTSKTVSGMLPTIAGTTLLGTGVIASVTHNNDDDDKSAKPSDEQINHQESTHSEQLLYSEGEMSSKAVPTESSETSVIVGTIPSADKDEAQTSTDHSNEFDQQSTIHSDEVTVSHLANSSTLPKASFNENIVVNSSMGQESDESEPEYAAEDIEDDDHHINKRSVQLEHNQDNRSEEVNEEYPIAIQSKSILEHCGERESHHEHIVDTDIVKENKHNSFIIDQEEQIPGPVVLESDAVNPLLKDYELINDSENNIGNEAVEEQEKLARENNQRSSLNEDHKASTTDLTEITSLQKHTSFDNNPDSIQIENRDSVQESELTYNQQKCVDSHEDNELIQKKDSEQNLSDTTILNNENSAAENIISSRDRDVEHEETEKTTETSAAPTSSPEYKNEEQEKNIFISQDHISHDAHDSELHKPQIEIHDSEEHLNDTEEPSDSGLQQYLPHEEQGNVETEIRGSDSEYQQHEEHEHVTNDAEEPSDSGLHHDFSTHHFSKGTMGENATEITPLEQDLLHLSSVEDDKISTDSMIIHDDNNSRSQEEHPLNDFIDDPHNVDLQHEANEREDVVQHLIQPQDKEQLGESEFRDKIISESYNSMQDYNPQDLQREFEAQAHEVSSSITNRMENELDEDVEQETDSQEDEQECEADDESSVPVKDINVAEWNENRSHLHDKSPDRSYKDGENFYSHIETTTRLGHPGAQMSFQNESDEANNNEDEKTTKNNKEDEMTKLVRTIQYMYVYIEHDIISIYILRSVHNGNFGSNGQQLSSGIFQLENDKDEENISTI</sequence>
<evidence type="ECO:0000256" key="1">
    <source>
        <dbReference type="SAM" id="MobiDB-lite"/>
    </source>
</evidence>
<feature type="compositionally biased region" description="Basic and acidic residues" evidence="1">
    <location>
        <begin position="426"/>
        <end position="440"/>
    </location>
</feature>
<feature type="compositionally biased region" description="Low complexity" evidence="1">
    <location>
        <begin position="441"/>
        <end position="451"/>
    </location>
</feature>
<dbReference type="AlphaFoldDB" id="A0A1I7XGD6"/>
<feature type="region of interest" description="Disordered" evidence="1">
    <location>
        <begin position="688"/>
        <end position="744"/>
    </location>
</feature>
<accession>A0A1I7XGD6</accession>
<feature type="compositionally biased region" description="Basic and acidic residues" evidence="1">
    <location>
        <begin position="776"/>
        <end position="786"/>
    </location>
</feature>
<keyword evidence="2" id="KW-1185">Reference proteome</keyword>
<feature type="compositionally biased region" description="Basic and acidic residues" evidence="1">
    <location>
        <begin position="513"/>
        <end position="536"/>
    </location>
</feature>
<feature type="region of interest" description="Disordered" evidence="1">
    <location>
        <begin position="513"/>
        <end position="560"/>
    </location>
</feature>
<dbReference type="Proteomes" id="UP000095283">
    <property type="component" value="Unplaced"/>
</dbReference>
<organism evidence="2 3">
    <name type="scientific">Heterorhabditis bacteriophora</name>
    <name type="common">Entomopathogenic nematode worm</name>
    <dbReference type="NCBI Taxonomy" id="37862"/>
    <lineage>
        <taxon>Eukaryota</taxon>
        <taxon>Metazoa</taxon>
        <taxon>Ecdysozoa</taxon>
        <taxon>Nematoda</taxon>
        <taxon>Chromadorea</taxon>
        <taxon>Rhabditida</taxon>
        <taxon>Rhabditina</taxon>
        <taxon>Rhabditomorpha</taxon>
        <taxon>Strongyloidea</taxon>
        <taxon>Heterorhabditidae</taxon>
        <taxon>Heterorhabditis</taxon>
    </lineage>
</organism>
<feature type="region of interest" description="Disordered" evidence="1">
    <location>
        <begin position="198"/>
        <end position="217"/>
    </location>
</feature>
<name>A0A1I7XGD6_HETBA</name>
<proteinExistence type="predicted"/>
<feature type="compositionally biased region" description="Polar residues" evidence="1">
    <location>
        <begin position="346"/>
        <end position="368"/>
    </location>
</feature>
<feature type="compositionally biased region" description="Polar residues" evidence="1">
    <location>
        <begin position="153"/>
        <end position="168"/>
    </location>
</feature>
<feature type="compositionally biased region" description="Acidic residues" evidence="1">
    <location>
        <begin position="202"/>
        <end position="217"/>
    </location>
</feature>
<protein>
    <submittedName>
        <fullName evidence="3">Dentin sialophosphoprotein-like</fullName>
    </submittedName>
</protein>
<feature type="compositionally biased region" description="Basic and acidic residues" evidence="1">
    <location>
        <begin position="328"/>
        <end position="345"/>
    </location>
</feature>
<feature type="region of interest" description="Disordered" evidence="1">
    <location>
        <begin position="35"/>
        <end position="64"/>
    </location>
</feature>
<feature type="compositionally biased region" description="Basic and acidic residues" evidence="1">
    <location>
        <begin position="389"/>
        <end position="404"/>
    </location>
</feature>
<evidence type="ECO:0000313" key="3">
    <source>
        <dbReference type="WBParaSite" id="Hba_16739"/>
    </source>
</evidence>
<evidence type="ECO:0000313" key="2">
    <source>
        <dbReference type="Proteomes" id="UP000095283"/>
    </source>
</evidence>
<feature type="compositionally biased region" description="Acidic residues" evidence="1">
    <location>
        <begin position="688"/>
        <end position="712"/>
    </location>
</feature>
<reference evidence="3" key="1">
    <citation type="submission" date="2016-11" db="UniProtKB">
        <authorList>
            <consortium name="WormBaseParasite"/>
        </authorList>
    </citation>
    <scope>IDENTIFICATION</scope>
</reference>
<feature type="region of interest" description="Disordered" evidence="1">
    <location>
        <begin position="89"/>
        <end position="170"/>
    </location>
</feature>
<feature type="region of interest" description="Disordered" evidence="1">
    <location>
        <begin position="389"/>
        <end position="455"/>
    </location>
</feature>
<feature type="region of interest" description="Disordered" evidence="1">
    <location>
        <begin position="756"/>
        <end position="786"/>
    </location>
</feature>
<feature type="compositionally biased region" description="Low complexity" evidence="1">
    <location>
        <begin position="52"/>
        <end position="64"/>
    </location>
</feature>
<feature type="region of interest" description="Disordered" evidence="1">
    <location>
        <begin position="328"/>
        <end position="368"/>
    </location>
</feature>
<dbReference type="WBParaSite" id="Hba_16739">
    <property type="protein sequence ID" value="Hba_16739"/>
    <property type="gene ID" value="Hba_16739"/>
</dbReference>
<feature type="compositionally biased region" description="Polar residues" evidence="1">
    <location>
        <begin position="405"/>
        <end position="425"/>
    </location>
</feature>
<feature type="compositionally biased region" description="Basic and acidic residues" evidence="1">
    <location>
        <begin position="98"/>
        <end position="114"/>
    </location>
</feature>